<feature type="transmembrane region" description="Helical" evidence="1">
    <location>
        <begin position="157"/>
        <end position="177"/>
    </location>
</feature>
<feature type="transmembrane region" description="Helical" evidence="1">
    <location>
        <begin position="70"/>
        <end position="91"/>
    </location>
</feature>
<gene>
    <name evidence="2" type="ORF">FH607_029380</name>
</gene>
<name>A0A5N5ZPF9_9ACTN</name>
<dbReference type="RefSeq" id="WP_139675304.1">
    <property type="nucleotide sequence ID" value="NZ_VDLY02000028.1"/>
</dbReference>
<feature type="transmembrane region" description="Helical" evidence="1">
    <location>
        <begin position="466"/>
        <end position="486"/>
    </location>
</feature>
<feature type="transmembrane region" description="Helical" evidence="1">
    <location>
        <begin position="122"/>
        <end position="145"/>
    </location>
</feature>
<keyword evidence="1" id="KW-0812">Transmembrane</keyword>
<evidence type="ECO:0000313" key="3">
    <source>
        <dbReference type="Proteomes" id="UP000314251"/>
    </source>
</evidence>
<comment type="caution">
    <text evidence="2">The sequence shown here is derived from an EMBL/GenBank/DDBJ whole genome shotgun (WGS) entry which is preliminary data.</text>
</comment>
<keyword evidence="3" id="KW-1185">Reference proteome</keyword>
<sequence>MGEERPEVLVRLAGFRARGRAARRRSALYAAYCALLLTAIYVVPYLAALIDAAARERWHGPGAERVLGAVPAALPALAALALCGAAQLAVWRGPVRLPAAAVHWLLPQPVDRAALLLPRLGLALLVAGPGGAALGAVAGLAVHAVGGGGRQAWSAPLAGAGGGLAVGLLSVAAGVLTQRHHPWFGRSPLRPALAAVACALLACAGGALATGPGAGWGRFALWSGPWGWAALPLAAVGERVSAVEGVLGGALAALAVAAALVVARRATVGLPARVLRQQARVAGAFTAALYGIDPRSARAALSAPRRTRRTTGRGWRVPRARWLLVPWRDAIGLARAPGRAGLAAVLWAATVALAALPHRAAGMAALVTGYLAAAQLVEPARLDGENRERGAGLPWTRGALALRHALLPTALLLASSAPLAVLAPLPPAWAPALVGAALASAHRGALPASMLLGAETPLGNSGPIQAMFWLARAPLAVFSALLPTVLSDRLPTPLAAAWSLAAGAAFLVWAHRTARRSDSA</sequence>
<keyword evidence="1" id="KW-0472">Membrane</keyword>
<evidence type="ECO:0000256" key="1">
    <source>
        <dbReference type="SAM" id="Phobius"/>
    </source>
</evidence>
<keyword evidence="1" id="KW-1133">Transmembrane helix</keyword>
<feature type="transmembrane region" description="Helical" evidence="1">
    <location>
        <begin position="245"/>
        <end position="263"/>
    </location>
</feature>
<feature type="transmembrane region" description="Helical" evidence="1">
    <location>
        <begin position="189"/>
        <end position="209"/>
    </location>
</feature>
<reference evidence="2" key="1">
    <citation type="submission" date="2019-10" db="EMBL/GenBank/DDBJ databases">
        <title>Nonomuraea sp. nov., isolated from Phyllanthus amarus.</title>
        <authorList>
            <person name="Klykleung N."/>
            <person name="Tanasupawat S."/>
        </authorList>
    </citation>
    <scope>NUCLEOTIDE SEQUENCE [LARGE SCALE GENOMIC DNA]</scope>
    <source>
        <strain evidence="2">3MP-10</strain>
    </source>
</reference>
<feature type="transmembrane region" description="Helical" evidence="1">
    <location>
        <begin position="492"/>
        <end position="510"/>
    </location>
</feature>
<accession>A0A5N5ZPF9</accession>
<dbReference type="AlphaFoldDB" id="A0A5N5ZPF9"/>
<dbReference type="OrthoDB" id="4218549at2"/>
<dbReference type="Proteomes" id="UP000314251">
    <property type="component" value="Unassembled WGS sequence"/>
</dbReference>
<evidence type="ECO:0000313" key="2">
    <source>
        <dbReference type="EMBL" id="KAB8158387.1"/>
    </source>
</evidence>
<organism evidence="2 3">
    <name type="scientific">Streptomyces mimosae</name>
    <dbReference type="NCBI Taxonomy" id="2586635"/>
    <lineage>
        <taxon>Bacteria</taxon>
        <taxon>Bacillati</taxon>
        <taxon>Actinomycetota</taxon>
        <taxon>Actinomycetes</taxon>
        <taxon>Kitasatosporales</taxon>
        <taxon>Streptomycetaceae</taxon>
        <taxon>Streptomyces</taxon>
    </lineage>
</organism>
<dbReference type="EMBL" id="VDLY02000028">
    <property type="protein sequence ID" value="KAB8158387.1"/>
    <property type="molecule type" value="Genomic_DNA"/>
</dbReference>
<feature type="transmembrane region" description="Helical" evidence="1">
    <location>
        <begin position="26"/>
        <end position="50"/>
    </location>
</feature>
<protein>
    <submittedName>
        <fullName evidence="2">Uncharacterized protein</fullName>
    </submittedName>
</protein>
<proteinExistence type="predicted"/>